<protein>
    <submittedName>
        <fullName evidence="1">DNA polymerase, beta domain protein region</fullName>
    </submittedName>
</protein>
<name>L0DS54_THIND</name>
<accession>L0DS54</accession>
<gene>
    <name evidence="1" type="ordered locus">TVNIR_0714</name>
</gene>
<evidence type="ECO:0000313" key="1">
    <source>
        <dbReference type="EMBL" id="AGA32409.1"/>
    </source>
</evidence>
<organism evidence="1 2">
    <name type="scientific">Thioalkalivibrio nitratireducens (strain DSM 14787 / UNIQEM 213 / ALEN2)</name>
    <dbReference type="NCBI Taxonomy" id="1255043"/>
    <lineage>
        <taxon>Bacteria</taxon>
        <taxon>Pseudomonadati</taxon>
        <taxon>Pseudomonadota</taxon>
        <taxon>Gammaproteobacteria</taxon>
        <taxon>Chromatiales</taxon>
        <taxon>Ectothiorhodospiraceae</taxon>
        <taxon>Thioalkalivibrio</taxon>
    </lineage>
</organism>
<dbReference type="PATRIC" id="fig|1255043.3.peg.720"/>
<keyword evidence="2" id="KW-1185">Reference proteome</keyword>
<reference evidence="1" key="1">
    <citation type="submission" date="2015-12" db="EMBL/GenBank/DDBJ databases">
        <authorList>
            <person name="Tikhonova T.V."/>
            <person name="Pavlov A.R."/>
            <person name="Beletsky A.V."/>
            <person name="Mardanov A.V."/>
            <person name="Sorokin D.Y."/>
            <person name="Ravin N.V."/>
            <person name="Popov V.O."/>
        </authorList>
    </citation>
    <scope>NUCLEOTIDE SEQUENCE</scope>
    <source>
        <strain evidence="1">DSM 14787</strain>
    </source>
</reference>
<proteinExistence type="predicted"/>
<evidence type="ECO:0000313" key="2">
    <source>
        <dbReference type="Proteomes" id="UP000010809"/>
    </source>
</evidence>
<dbReference type="HOGENOM" id="CLU_3158870_0_0_6"/>
<dbReference type="Proteomes" id="UP000010809">
    <property type="component" value="Chromosome"/>
</dbReference>
<dbReference type="EMBL" id="CP003989">
    <property type="protein sequence ID" value="AGA32409.1"/>
    <property type="molecule type" value="Genomic_DNA"/>
</dbReference>
<dbReference type="AlphaFoldDB" id="L0DS54"/>
<sequence>MADVAYDVLLDTGVLIQPLPIWEEEWRHPEAFMNPALLRNISREGVRI</sequence>
<dbReference type="KEGG" id="tni:TVNIR_0714"/>
<dbReference type="STRING" id="1255043.TVNIR_0714"/>
<dbReference type="eggNOG" id="COG1708">
    <property type="taxonomic scope" value="Bacteria"/>
</dbReference>